<dbReference type="AlphaFoldDB" id="A0AAW6E5H7"/>
<comment type="similarity">
    <text evidence="2 10">Belongs to the glucose-1-phosphate thymidylyltransferase family.</text>
</comment>
<evidence type="ECO:0000256" key="1">
    <source>
        <dbReference type="ARBA" id="ARBA00001946"/>
    </source>
</evidence>
<dbReference type="CDD" id="cd02538">
    <property type="entry name" value="G1P_TT_short"/>
    <property type="match status" value="1"/>
</dbReference>
<dbReference type="GO" id="GO:0008879">
    <property type="term" value="F:glucose-1-phosphate thymidylyltransferase activity"/>
    <property type="evidence" value="ECO:0007669"/>
    <property type="project" value="UniProtKB-EC"/>
</dbReference>
<gene>
    <name evidence="12" type="primary">rfbA</name>
    <name evidence="12" type="ORF">PNU62_01670</name>
</gene>
<dbReference type="EC" id="2.7.7.24" evidence="3 10"/>
<evidence type="ECO:0000256" key="10">
    <source>
        <dbReference type="RuleBase" id="RU003706"/>
    </source>
</evidence>
<evidence type="ECO:0000259" key="11">
    <source>
        <dbReference type="Pfam" id="PF00483"/>
    </source>
</evidence>
<comment type="cofactor">
    <cofactor evidence="1">
        <name>Mg(2+)</name>
        <dbReference type="ChEBI" id="CHEBI:18420"/>
    </cofactor>
</comment>
<keyword evidence="8 10" id="KW-0460">Magnesium</keyword>
<comment type="function">
    <text evidence="10">Catalyzes the formation of dTDP-glucose, from dTTP and glucose 1-phosphate, as well as its pyrophosphorolysis.</text>
</comment>
<feature type="domain" description="Nucleotidyl transferase" evidence="11">
    <location>
        <begin position="2"/>
        <end position="241"/>
    </location>
</feature>
<dbReference type="PANTHER" id="PTHR43532:SF1">
    <property type="entry name" value="GLUCOSE-1-PHOSPHATE THYMIDYLYLTRANSFERASE 1"/>
    <property type="match status" value="1"/>
</dbReference>
<dbReference type="Pfam" id="PF00483">
    <property type="entry name" value="NTP_transferase"/>
    <property type="match status" value="1"/>
</dbReference>
<dbReference type="NCBIfam" id="TIGR01207">
    <property type="entry name" value="rmlA"/>
    <property type="match status" value="1"/>
</dbReference>
<dbReference type="RefSeq" id="WP_195387815.1">
    <property type="nucleotide sequence ID" value="NZ_JADNGL010000002.1"/>
</dbReference>
<dbReference type="InterPro" id="IPR029044">
    <property type="entry name" value="Nucleotide-diphossugar_trans"/>
</dbReference>
<dbReference type="SUPFAM" id="SSF53448">
    <property type="entry name" value="Nucleotide-diphospho-sugar transferases"/>
    <property type="match status" value="1"/>
</dbReference>
<dbReference type="FunFam" id="3.90.550.10:FF:000023">
    <property type="entry name" value="Glucose-1-phosphate thymidylyltransferase"/>
    <property type="match status" value="1"/>
</dbReference>
<evidence type="ECO:0000256" key="2">
    <source>
        <dbReference type="ARBA" id="ARBA00010480"/>
    </source>
</evidence>
<evidence type="ECO:0000313" key="13">
    <source>
        <dbReference type="Proteomes" id="UP001211015"/>
    </source>
</evidence>
<dbReference type="InterPro" id="IPR005907">
    <property type="entry name" value="G1P_thy_trans_s"/>
</dbReference>
<evidence type="ECO:0000256" key="3">
    <source>
        <dbReference type="ARBA" id="ARBA00012461"/>
    </source>
</evidence>
<dbReference type="GO" id="GO:0046872">
    <property type="term" value="F:metal ion binding"/>
    <property type="evidence" value="ECO:0007669"/>
    <property type="project" value="UniProtKB-KW"/>
</dbReference>
<evidence type="ECO:0000256" key="9">
    <source>
        <dbReference type="ARBA" id="ARBA00049336"/>
    </source>
</evidence>
<name>A0AAW6E5H7_9FIRM</name>
<dbReference type="PANTHER" id="PTHR43532">
    <property type="entry name" value="GLUCOSE-1-PHOSPHATE THYMIDYLYLTRANSFERASE"/>
    <property type="match status" value="1"/>
</dbReference>
<evidence type="ECO:0000256" key="5">
    <source>
        <dbReference type="ARBA" id="ARBA00022679"/>
    </source>
</evidence>
<dbReference type="EMBL" id="JAQMLV010000002">
    <property type="protein sequence ID" value="MDB8743717.1"/>
    <property type="molecule type" value="Genomic_DNA"/>
</dbReference>
<comment type="catalytic activity">
    <reaction evidence="9 10">
        <text>dTTP + alpha-D-glucose 1-phosphate + H(+) = dTDP-alpha-D-glucose + diphosphate</text>
        <dbReference type="Rhea" id="RHEA:15225"/>
        <dbReference type="ChEBI" id="CHEBI:15378"/>
        <dbReference type="ChEBI" id="CHEBI:33019"/>
        <dbReference type="ChEBI" id="CHEBI:37568"/>
        <dbReference type="ChEBI" id="CHEBI:57477"/>
        <dbReference type="ChEBI" id="CHEBI:58601"/>
        <dbReference type="EC" id="2.7.7.24"/>
    </reaction>
</comment>
<proteinExistence type="inferred from homology"/>
<dbReference type="Proteomes" id="UP001211015">
    <property type="component" value="Unassembled WGS sequence"/>
</dbReference>
<evidence type="ECO:0000256" key="6">
    <source>
        <dbReference type="ARBA" id="ARBA00022695"/>
    </source>
</evidence>
<keyword evidence="5 10" id="KW-0808">Transferase</keyword>
<accession>A0AAW6E5H7</accession>
<evidence type="ECO:0000256" key="8">
    <source>
        <dbReference type="ARBA" id="ARBA00022842"/>
    </source>
</evidence>
<dbReference type="InterPro" id="IPR005835">
    <property type="entry name" value="NTP_transferase_dom"/>
</dbReference>
<organism evidence="12 13">
    <name type="scientific">Ruminococcus bicirculans</name>
    <name type="common">ex Wegman et al. 2014</name>
    <dbReference type="NCBI Taxonomy" id="1160721"/>
    <lineage>
        <taxon>Bacteria</taxon>
        <taxon>Bacillati</taxon>
        <taxon>Bacillota</taxon>
        <taxon>Clostridia</taxon>
        <taxon>Eubacteriales</taxon>
        <taxon>Oscillospiraceae</taxon>
        <taxon>Ruminococcus</taxon>
    </lineage>
</organism>
<sequence length="295" mass="32332">MKGIILAGGSGTRLYPLTMVTSKQLLPIYDKPMVFYPLSTLMLAGIKDILIISTPADLPNFEKLLGDGSKYGINLSYKVQPSPDGLAQAFVIGKEFIGSDSCAMVLGDNIFYGNGFGTILRSAKENAEKNNRATVFGYYVPDPERFGVVDFDNEGHAISIDEKPKAPKSNYAVTGLYFYPKGVSEKAEQVKPSARGELEITTLNDMYLQESLLDVKLLGRGFAWLDTGTMDSLIEASTFVQTIQNLQGIEISAPEEIAFINNWISRDKLIESAIRYGKSPYGIHLKAVADGKVVY</sequence>
<reference evidence="12" key="1">
    <citation type="submission" date="2023-01" db="EMBL/GenBank/DDBJ databases">
        <title>Human gut microbiome strain richness.</title>
        <authorList>
            <person name="Chen-Liaw A."/>
        </authorList>
    </citation>
    <scope>NUCLEOTIDE SEQUENCE</scope>
    <source>
        <strain evidence="12">1001275st1_F4_1001275B_160808</strain>
    </source>
</reference>
<evidence type="ECO:0000256" key="4">
    <source>
        <dbReference type="ARBA" id="ARBA00017654"/>
    </source>
</evidence>
<keyword evidence="7 10" id="KW-0479">Metal-binding</keyword>
<protein>
    <recommendedName>
        <fullName evidence="4 10">Glucose-1-phosphate thymidylyltransferase</fullName>
        <ecNumber evidence="3 10">2.7.7.24</ecNumber>
    </recommendedName>
</protein>
<dbReference type="Gene3D" id="3.90.550.10">
    <property type="entry name" value="Spore Coat Polysaccharide Biosynthesis Protein SpsA, Chain A"/>
    <property type="match status" value="1"/>
</dbReference>
<evidence type="ECO:0000256" key="7">
    <source>
        <dbReference type="ARBA" id="ARBA00022723"/>
    </source>
</evidence>
<comment type="caution">
    <text evidence="12">The sequence shown here is derived from an EMBL/GenBank/DDBJ whole genome shotgun (WGS) entry which is preliminary data.</text>
</comment>
<evidence type="ECO:0000313" key="12">
    <source>
        <dbReference type="EMBL" id="MDB8743717.1"/>
    </source>
</evidence>
<keyword evidence="6 10" id="KW-0548">Nucleotidyltransferase</keyword>